<name>A0AAT9GT21_9CREN</name>
<accession>A0AAT9GT21</accession>
<dbReference type="KEGG" id="sjv:SJAV_19500"/>
<evidence type="ECO:0000313" key="1">
    <source>
        <dbReference type="EMBL" id="BFH74006.1"/>
    </source>
</evidence>
<dbReference type="RefSeq" id="WP_369609554.1">
    <property type="nucleotide sequence ID" value="NZ_AP031322.1"/>
</dbReference>
<dbReference type="GeneID" id="92354899"/>
<dbReference type="EMBL" id="AP031322">
    <property type="protein sequence ID" value="BFH74006.1"/>
    <property type="molecule type" value="Genomic_DNA"/>
</dbReference>
<sequence>MREYNVITEAEFANDGKAHTYFMVFDEKTFYKVESILGKTSFDLHSLQINKRLERQHLQKIVMYKKAYDKEDLFNPGKINIERLL</sequence>
<organism evidence="1">
    <name type="scientific">Sulfurisphaera javensis</name>
    <dbReference type="NCBI Taxonomy" id="2049879"/>
    <lineage>
        <taxon>Archaea</taxon>
        <taxon>Thermoproteota</taxon>
        <taxon>Thermoprotei</taxon>
        <taxon>Sulfolobales</taxon>
        <taxon>Sulfolobaceae</taxon>
        <taxon>Sulfurisphaera</taxon>
    </lineage>
</organism>
<proteinExistence type="predicted"/>
<dbReference type="AlphaFoldDB" id="A0AAT9GT21"/>
<protein>
    <submittedName>
        <fullName evidence="1">Uncharacterized protein</fullName>
    </submittedName>
</protein>
<reference evidence="1" key="1">
    <citation type="submission" date="2024-03" db="EMBL/GenBank/DDBJ databases">
        <title>Complete genome sequence of Sulfurisphaera javensis strain KD-1.</title>
        <authorList>
            <person name="Sakai H."/>
            <person name="Nur N."/>
            <person name="Suwanto A."/>
            <person name="Kurosawa N."/>
        </authorList>
    </citation>
    <scope>NUCLEOTIDE SEQUENCE</scope>
    <source>
        <strain evidence="1">KD-1</strain>
    </source>
</reference>
<gene>
    <name evidence="1" type="ORF">SJAV_19500</name>
</gene>